<feature type="binding site" evidence="11">
    <location>
        <position position="119"/>
    </location>
    <ligand>
        <name>ATP</name>
        <dbReference type="ChEBI" id="CHEBI:30616"/>
    </ligand>
</feature>
<dbReference type="UniPathway" id="UPA00060">
    <property type="reaction ID" value="UER00139"/>
</dbReference>
<comment type="cofactor">
    <cofactor evidence="2 11">
        <name>Mg(2+)</name>
        <dbReference type="ChEBI" id="CHEBI:18420"/>
    </cofactor>
</comment>
<dbReference type="Pfam" id="PF02110">
    <property type="entry name" value="HK"/>
    <property type="match status" value="1"/>
</dbReference>
<dbReference type="GO" id="GO:0000287">
    <property type="term" value="F:magnesium ion binding"/>
    <property type="evidence" value="ECO:0007669"/>
    <property type="project" value="UniProtKB-UniRule"/>
</dbReference>
<proteinExistence type="inferred from homology"/>
<evidence type="ECO:0000256" key="8">
    <source>
        <dbReference type="ARBA" id="ARBA00022840"/>
    </source>
</evidence>
<evidence type="ECO:0000256" key="9">
    <source>
        <dbReference type="ARBA" id="ARBA00022842"/>
    </source>
</evidence>
<feature type="binding site" evidence="11">
    <location>
        <position position="165"/>
    </location>
    <ligand>
        <name>ATP</name>
        <dbReference type="ChEBI" id="CHEBI:30616"/>
    </ligand>
</feature>
<reference evidence="12 13" key="1">
    <citation type="submission" date="2019-07" db="EMBL/GenBank/DDBJ databases">
        <title>Genome sequence of 2 isolates from Red Sea Mangroves.</title>
        <authorList>
            <person name="Sefrji F."/>
            <person name="Michoud G."/>
            <person name="Merlino G."/>
            <person name="Daffonchio D."/>
        </authorList>
    </citation>
    <scope>NUCLEOTIDE SEQUENCE [LARGE SCALE GENOMIC DNA]</scope>
    <source>
        <strain evidence="12 13">R1DC41</strain>
    </source>
</reference>
<accession>A0A7S8HEF3</accession>
<feature type="binding site" evidence="11">
    <location>
        <position position="192"/>
    </location>
    <ligand>
        <name>substrate</name>
    </ligand>
</feature>
<dbReference type="GO" id="GO:0009229">
    <property type="term" value="P:thiamine diphosphate biosynthetic process"/>
    <property type="evidence" value="ECO:0007669"/>
    <property type="project" value="UniProtKB-UniRule"/>
</dbReference>
<comment type="catalytic activity">
    <reaction evidence="1 11">
        <text>5-(2-hydroxyethyl)-4-methylthiazole + ATP = 4-methyl-5-(2-phosphooxyethyl)-thiazole + ADP + H(+)</text>
        <dbReference type="Rhea" id="RHEA:24212"/>
        <dbReference type="ChEBI" id="CHEBI:15378"/>
        <dbReference type="ChEBI" id="CHEBI:17957"/>
        <dbReference type="ChEBI" id="CHEBI:30616"/>
        <dbReference type="ChEBI" id="CHEBI:58296"/>
        <dbReference type="ChEBI" id="CHEBI:456216"/>
        <dbReference type="EC" id="2.7.1.50"/>
    </reaction>
</comment>
<keyword evidence="9 11" id="KW-0460">Magnesium</keyword>
<keyword evidence="8 11" id="KW-0067">ATP-binding</keyword>
<dbReference type="PIRSF" id="PIRSF000513">
    <property type="entry name" value="Thz_kinase"/>
    <property type="match status" value="1"/>
</dbReference>
<evidence type="ECO:0000256" key="3">
    <source>
        <dbReference type="ARBA" id="ARBA00004868"/>
    </source>
</evidence>
<dbReference type="RefSeq" id="WP_239673182.1">
    <property type="nucleotide sequence ID" value="NZ_CP049742.1"/>
</dbReference>
<dbReference type="NCBIfam" id="TIGR00694">
    <property type="entry name" value="thiM"/>
    <property type="match status" value="1"/>
</dbReference>
<dbReference type="EC" id="2.7.1.50" evidence="11"/>
<keyword evidence="5 11" id="KW-0479">Metal-binding</keyword>
<evidence type="ECO:0000256" key="1">
    <source>
        <dbReference type="ARBA" id="ARBA00001771"/>
    </source>
</evidence>
<evidence type="ECO:0000313" key="13">
    <source>
        <dbReference type="Proteomes" id="UP000593626"/>
    </source>
</evidence>
<dbReference type="EMBL" id="CP049742">
    <property type="protein sequence ID" value="QPC45668.1"/>
    <property type="molecule type" value="Genomic_DNA"/>
</dbReference>
<evidence type="ECO:0000256" key="7">
    <source>
        <dbReference type="ARBA" id="ARBA00022777"/>
    </source>
</evidence>
<comment type="similarity">
    <text evidence="11">Belongs to the Thz kinase family.</text>
</comment>
<dbReference type="GO" id="GO:0005524">
    <property type="term" value="F:ATP binding"/>
    <property type="evidence" value="ECO:0007669"/>
    <property type="project" value="UniProtKB-UniRule"/>
</dbReference>
<evidence type="ECO:0000256" key="11">
    <source>
        <dbReference type="HAMAP-Rule" id="MF_00228"/>
    </source>
</evidence>
<evidence type="ECO:0000256" key="4">
    <source>
        <dbReference type="ARBA" id="ARBA00022679"/>
    </source>
</evidence>
<evidence type="ECO:0000313" key="12">
    <source>
        <dbReference type="EMBL" id="QPC45668.1"/>
    </source>
</evidence>
<comment type="function">
    <text evidence="11">Catalyzes the phosphorylation of the hydroxyl group of 4-methyl-5-beta-hydroxyethylthiazole (THZ).</text>
</comment>
<dbReference type="CDD" id="cd01170">
    <property type="entry name" value="THZ_kinase"/>
    <property type="match status" value="1"/>
</dbReference>
<comment type="pathway">
    <text evidence="3 11">Cofactor biosynthesis; thiamine diphosphate biosynthesis; 4-methyl-5-(2-phosphoethyl)-thiazole from 5-(2-hydroxyethyl)-4-methylthiazole: step 1/1.</text>
</comment>
<dbReference type="Proteomes" id="UP000593626">
    <property type="component" value="Chromosome"/>
</dbReference>
<gene>
    <name evidence="11 12" type="primary">thiM</name>
    <name evidence="12" type="ORF">G8O30_01120</name>
</gene>
<evidence type="ECO:0000256" key="6">
    <source>
        <dbReference type="ARBA" id="ARBA00022741"/>
    </source>
</evidence>
<dbReference type="Gene3D" id="3.40.1190.20">
    <property type="match status" value="1"/>
</dbReference>
<organism evidence="12 13">
    <name type="scientific">Mangrovibacillus cuniculi</name>
    <dbReference type="NCBI Taxonomy" id="2593652"/>
    <lineage>
        <taxon>Bacteria</taxon>
        <taxon>Bacillati</taxon>
        <taxon>Bacillota</taxon>
        <taxon>Bacilli</taxon>
        <taxon>Bacillales</taxon>
        <taxon>Bacillaceae</taxon>
        <taxon>Mangrovibacillus</taxon>
    </lineage>
</organism>
<dbReference type="InterPro" id="IPR029056">
    <property type="entry name" value="Ribokinase-like"/>
</dbReference>
<dbReference type="KEGG" id="mcui:G8O30_01120"/>
<keyword evidence="13" id="KW-1185">Reference proteome</keyword>
<evidence type="ECO:0000256" key="10">
    <source>
        <dbReference type="ARBA" id="ARBA00022977"/>
    </source>
</evidence>
<keyword evidence="6 11" id="KW-0547">Nucleotide-binding</keyword>
<dbReference type="HAMAP" id="MF_00228">
    <property type="entry name" value="Thz_kinase"/>
    <property type="match status" value="1"/>
</dbReference>
<sequence length="268" mass="28160">MIYDGLLLQKIRQENPLVHNITNIVVANFSANGLLALGASPIMADSPEEMEDMVTIASSVVLNIGTLNPTTVEAMILAGKAANVKGVPVVLDPVGVGASQFRRRVVQTILQEVNVDVIRGNIGELATIADVEWQAKGVDAGVGSHSAEYIAELVATKHKCTVGMTGEIDIITDGNTVYKVKNGDPVMPLITGSGCLLSAVIGAFLGVESASTILSKVTTAIATYGVVGELAAEKTKLPGSFVVAFMDLLHDVTAEDIKPRLQIEEVVR</sequence>
<dbReference type="NCBIfam" id="NF006830">
    <property type="entry name" value="PRK09355.1"/>
    <property type="match status" value="1"/>
</dbReference>
<keyword evidence="10 11" id="KW-0784">Thiamine biosynthesis</keyword>
<dbReference type="GO" id="GO:0009228">
    <property type="term" value="P:thiamine biosynthetic process"/>
    <property type="evidence" value="ECO:0007669"/>
    <property type="project" value="UniProtKB-KW"/>
</dbReference>
<keyword evidence="4 11" id="KW-0808">Transferase</keyword>
<name>A0A7S8HEF3_9BACI</name>
<evidence type="ECO:0000256" key="2">
    <source>
        <dbReference type="ARBA" id="ARBA00001946"/>
    </source>
</evidence>
<dbReference type="SUPFAM" id="SSF53613">
    <property type="entry name" value="Ribokinase-like"/>
    <property type="match status" value="1"/>
</dbReference>
<dbReference type="PRINTS" id="PR01099">
    <property type="entry name" value="HYETHTZKNASE"/>
</dbReference>
<dbReference type="AlphaFoldDB" id="A0A7S8HEF3"/>
<protein>
    <recommendedName>
        <fullName evidence="11">Hydroxyethylthiazole kinase</fullName>
        <ecNumber evidence="11">2.7.1.50</ecNumber>
    </recommendedName>
    <alternativeName>
        <fullName evidence="11">4-methyl-5-beta-hydroxyethylthiazole kinase</fullName>
        <shortName evidence="11">TH kinase</shortName>
        <shortName evidence="11">Thz kinase</shortName>
    </alternativeName>
</protein>
<evidence type="ECO:0000256" key="5">
    <source>
        <dbReference type="ARBA" id="ARBA00022723"/>
    </source>
</evidence>
<dbReference type="InterPro" id="IPR000417">
    <property type="entry name" value="Hyethyz_kinase"/>
</dbReference>
<dbReference type="GO" id="GO:0004417">
    <property type="term" value="F:hydroxyethylthiazole kinase activity"/>
    <property type="evidence" value="ECO:0007669"/>
    <property type="project" value="UniProtKB-UniRule"/>
</dbReference>
<feature type="binding site" evidence="11">
    <location>
        <position position="43"/>
    </location>
    <ligand>
        <name>substrate</name>
    </ligand>
</feature>
<keyword evidence="7 11" id="KW-0418">Kinase</keyword>